<reference evidence="3" key="4">
    <citation type="submission" date="2025-08" db="UniProtKB">
        <authorList>
            <consortium name="Ensembl"/>
        </authorList>
    </citation>
    <scope>IDENTIFICATION</scope>
</reference>
<reference evidence="4" key="2">
    <citation type="journal article" date="2007" name="PLoS Biol.">
        <title>Survey sequencing and comparative analysis of the elephant shark (Callorhinchus milii) genome.</title>
        <authorList>
            <person name="Venkatesh B."/>
            <person name="Kirkness E.F."/>
            <person name="Loh Y.H."/>
            <person name="Halpern A.L."/>
            <person name="Lee A.P."/>
            <person name="Johnson J."/>
            <person name="Dandona N."/>
            <person name="Viswanathan L.D."/>
            <person name="Tay A."/>
            <person name="Venter J.C."/>
            <person name="Strausberg R.L."/>
            <person name="Brenner S."/>
        </authorList>
    </citation>
    <scope>NUCLEOTIDE SEQUENCE [LARGE SCALE GENOMIC DNA]</scope>
</reference>
<evidence type="ECO:0000313" key="4">
    <source>
        <dbReference type="Proteomes" id="UP000314986"/>
    </source>
</evidence>
<feature type="transmembrane region" description="Helical" evidence="2">
    <location>
        <begin position="102"/>
        <end position="126"/>
    </location>
</feature>
<proteinExistence type="predicted"/>
<dbReference type="AlphaFoldDB" id="A0A4W3ISH3"/>
<keyword evidence="2" id="KW-0472">Membrane</keyword>
<evidence type="ECO:0000256" key="2">
    <source>
        <dbReference type="SAM" id="Phobius"/>
    </source>
</evidence>
<dbReference type="Ensembl" id="ENSCMIT00000032809.1">
    <property type="protein sequence ID" value="ENSCMIP00000032317.1"/>
    <property type="gene ID" value="ENSCMIG00000013815.1"/>
</dbReference>
<keyword evidence="2" id="KW-0812">Transmembrane</keyword>
<dbReference type="OMA" id="SKASWTH"/>
<reference evidence="4" key="1">
    <citation type="journal article" date="2006" name="Science">
        <title>Ancient noncoding elements conserved in the human genome.</title>
        <authorList>
            <person name="Venkatesh B."/>
            <person name="Kirkness E.F."/>
            <person name="Loh Y.H."/>
            <person name="Halpern A.L."/>
            <person name="Lee A.P."/>
            <person name="Johnson J."/>
            <person name="Dandona N."/>
            <person name="Viswanathan L.D."/>
            <person name="Tay A."/>
            <person name="Venter J.C."/>
            <person name="Strausberg R.L."/>
            <person name="Brenner S."/>
        </authorList>
    </citation>
    <scope>NUCLEOTIDE SEQUENCE [LARGE SCALE GENOMIC DNA]</scope>
</reference>
<dbReference type="InParanoid" id="A0A4W3ISH3"/>
<reference evidence="4" key="3">
    <citation type="journal article" date="2014" name="Nature">
        <title>Elephant shark genome provides unique insights into gnathostome evolution.</title>
        <authorList>
            <consortium name="International Elephant Shark Genome Sequencing Consortium"/>
            <person name="Venkatesh B."/>
            <person name="Lee A.P."/>
            <person name="Ravi V."/>
            <person name="Maurya A.K."/>
            <person name="Lian M.M."/>
            <person name="Swann J.B."/>
            <person name="Ohta Y."/>
            <person name="Flajnik M.F."/>
            <person name="Sutoh Y."/>
            <person name="Kasahara M."/>
            <person name="Hoon S."/>
            <person name="Gangu V."/>
            <person name="Roy S.W."/>
            <person name="Irimia M."/>
            <person name="Korzh V."/>
            <person name="Kondrychyn I."/>
            <person name="Lim Z.W."/>
            <person name="Tay B.H."/>
            <person name="Tohari S."/>
            <person name="Kong K.W."/>
            <person name="Ho S."/>
            <person name="Lorente-Galdos B."/>
            <person name="Quilez J."/>
            <person name="Marques-Bonet T."/>
            <person name="Raney B.J."/>
            <person name="Ingham P.W."/>
            <person name="Tay A."/>
            <person name="Hillier L.W."/>
            <person name="Minx P."/>
            <person name="Boehm T."/>
            <person name="Wilson R.K."/>
            <person name="Brenner S."/>
            <person name="Warren W.C."/>
        </authorList>
    </citation>
    <scope>NUCLEOTIDE SEQUENCE [LARGE SCALE GENOMIC DNA]</scope>
</reference>
<dbReference type="Proteomes" id="UP000314986">
    <property type="component" value="Unassembled WGS sequence"/>
</dbReference>
<keyword evidence="4" id="KW-1185">Reference proteome</keyword>
<evidence type="ECO:0000256" key="1">
    <source>
        <dbReference type="SAM" id="MobiDB-lite"/>
    </source>
</evidence>
<protein>
    <submittedName>
        <fullName evidence="3">Uncharacterized protein</fullName>
    </submittedName>
</protein>
<name>A0A4W3ISH3_CALMI</name>
<reference evidence="3" key="5">
    <citation type="submission" date="2025-09" db="UniProtKB">
        <authorList>
            <consortium name="Ensembl"/>
        </authorList>
    </citation>
    <scope>IDENTIFICATION</scope>
</reference>
<feature type="region of interest" description="Disordered" evidence="1">
    <location>
        <begin position="1"/>
        <end position="92"/>
    </location>
</feature>
<sequence length="168" mass="17816">MFPVCVPGKKGHDLGEYDPLRQADSDSEDEERQEYQRNGSLGAGAGEGEGSREPQGPDSAVEMLALKTKPRRVGGCPSPGQTRSHGKPEQLSRKAPASLLPYLRTVLCLLALALTMVLVLVCAFLIPCPPGLPSKASWTHSLGPTAGKRGCGGRRAVTGCVTHTHTYI</sequence>
<keyword evidence="2" id="KW-1133">Transmembrane helix</keyword>
<accession>A0A4W3ISH3</accession>
<organism evidence="3 4">
    <name type="scientific">Callorhinchus milii</name>
    <name type="common">Ghost shark</name>
    <dbReference type="NCBI Taxonomy" id="7868"/>
    <lineage>
        <taxon>Eukaryota</taxon>
        <taxon>Metazoa</taxon>
        <taxon>Chordata</taxon>
        <taxon>Craniata</taxon>
        <taxon>Vertebrata</taxon>
        <taxon>Chondrichthyes</taxon>
        <taxon>Holocephali</taxon>
        <taxon>Chimaeriformes</taxon>
        <taxon>Callorhinchidae</taxon>
        <taxon>Callorhinchus</taxon>
    </lineage>
</organism>
<dbReference type="STRING" id="7868.ENSCMIP00000032317"/>
<feature type="compositionally biased region" description="Basic and acidic residues" evidence="1">
    <location>
        <begin position="10"/>
        <end position="24"/>
    </location>
</feature>
<evidence type="ECO:0000313" key="3">
    <source>
        <dbReference type="Ensembl" id="ENSCMIP00000032317.1"/>
    </source>
</evidence>